<dbReference type="EMBL" id="NBSK02000006">
    <property type="protein sequence ID" value="KAJ0202128.1"/>
    <property type="molecule type" value="Genomic_DNA"/>
</dbReference>
<comment type="caution">
    <text evidence="3">The sequence shown here is derived from an EMBL/GenBank/DDBJ whole genome shotgun (WGS) entry which is preliminary data.</text>
</comment>
<keyword evidence="4" id="KW-1185">Reference proteome</keyword>
<keyword evidence="2" id="KW-0732">Signal</keyword>
<dbReference type="AlphaFoldDB" id="A0A9R1VBX7"/>
<gene>
    <name evidence="3" type="ORF">LSAT_V11C600303100</name>
</gene>
<protein>
    <submittedName>
        <fullName evidence="3">Uncharacterized protein</fullName>
    </submittedName>
</protein>
<dbReference type="Proteomes" id="UP000235145">
    <property type="component" value="Unassembled WGS sequence"/>
</dbReference>
<feature type="compositionally biased region" description="Polar residues" evidence="1">
    <location>
        <begin position="126"/>
        <end position="137"/>
    </location>
</feature>
<evidence type="ECO:0000313" key="4">
    <source>
        <dbReference type="Proteomes" id="UP000235145"/>
    </source>
</evidence>
<name>A0A9R1VBX7_LACSA</name>
<organism evidence="3 4">
    <name type="scientific">Lactuca sativa</name>
    <name type="common">Garden lettuce</name>
    <dbReference type="NCBI Taxonomy" id="4236"/>
    <lineage>
        <taxon>Eukaryota</taxon>
        <taxon>Viridiplantae</taxon>
        <taxon>Streptophyta</taxon>
        <taxon>Embryophyta</taxon>
        <taxon>Tracheophyta</taxon>
        <taxon>Spermatophyta</taxon>
        <taxon>Magnoliopsida</taxon>
        <taxon>eudicotyledons</taxon>
        <taxon>Gunneridae</taxon>
        <taxon>Pentapetalae</taxon>
        <taxon>asterids</taxon>
        <taxon>campanulids</taxon>
        <taxon>Asterales</taxon>
        <taxon>Asteraceae</taxon>
        <taxon>Cichorioideae</taxon>
        <taxon>Cichorieae</taxon>
        <taxon>Lactucinae</taxon>
        <taxon>Lactuca</taxon>
    </lineage>
</organism>
<proteinExistence type="predicted"/>
<feature type="chain" id="PRO_5040358349" evidence="2">
    <location>
        <begin position="24"/>
        <end position="194"/>
    </location>
</feature>
<sequence>MRFFRRLWQGEGVIVPLLVFINATLDVPGHDEGLIAGAFTWGLLPGPLSQKLMGMSPLTQAELKERVERYLRQQDGEAAKQAYLNAMATRHHNPGHMDFRGGGGISTMARQEDHRRGRRPEVYTVSEKQQPAKSPNNRYCEYHKSKTHDTVNYSVLKKEMEEKQLKRDLVEVTRSLRAKFDAKNARGSGPRRYS</sequence>
<accession>A0A9R1VBX7</accession>
<feature type="signal peptide" evidence="2">
    <location>
        <begin position="1"/>
        <end position="23"/>
    </location>
</feature>
<evidence type="ECO:0000313" key="3">
    <source>
        <dbReference type="EMBL" id="KAJ0202128.1"/>
    </source>
</evidence>
<feature type="region of interest" description="Disordered" evidence="1">
    <location>
        <begin position="110"/>
        <end position="140"/>
    </location>
</feature>
<feature type="compositionally biased region" description="Basic and acidic residues" evidence="1">
    <location>
        <begin position="110"/>
        <end position="121"/>
    </location>
</feature>
<evidence type="ECO:0000256" key="1">
    <source>
        <dbReference type="SAM" id="MobiDB-lite"/>
    </source>
</evidence>
<reference evidence="3 4" key="1">
    <citation type="journal article" date="2017" name="Nat. Commun.">
        <title>Genome assembly with in vitro proximity ligation data and whole-genome triplication in lettuce.</title>
        <authorList>
            <person name="Reyes-Chin-Wo S."/>
            <person name="Wang Z."/>
            <person name="Yang X."/>
            <person name="Kozik A."/>
            <person name="Arikit S."/>
            <person name="Song C."/>
            <person name="Xia L."/>
            <person name="Froenicke L."/>
            <person name="Lavelle D.O."/>
            <person name="Truco M.J."/>
            <person name="Xia R."/>
            <person name="Zhu S."/>
            <person name="Xu C."/>
            <person name="Xu H."/>
            <person name="Xu X."/>
            <person name="Cox K."/>
            <person name="Korf I."/>
            <person name="Meyers B.C."/>
            <person name="Michelmore R.W."/>
        </authorList>
    </citation>
    <scope>NUCLEOTIDE SEQUENCE [LARGE SCALE GENOMIC DNA]</scope>
    <source>
        <strain evidence="4">cv. Salinas</strain>
        <tissue evidence="3">Seedlings</tissue>
    </source>
</reference>
<evidence type="ECO:0000256" key="2">
    <source>
        <dbReference type="SAM" id="SignalP"/>
    </source>
</evidence>